<dbReference type="InterPro" id="IPR011990">
    <property type="entry name" value="TPR-like_helical_dom_sf"/>
</dbReference>
<dbReference type="Pfam" id="PF13424">
    <property type="entry name" value="TPR_12"/>
    <property type="match status" value="3"/>
</dbReference>
<gene>
    <name evidence="1" type="ORF">CC78DRAFT_222637</name>
</gene>
<dbReference type="PANTHER" id="PTHR46082:SF6">
    <property type="entry name" value="AAA+ ATPASE DOMAIN-CONTAINING PROTEIN-RELATED"/>
    <property type="match status" value="1"/>
</dbReference>
<organism evidence="1 2">
    <name type="scientific">Lojkania enalia</name>
    <dbReference type="NCBI Taxonomy" id="147567"/>
    <lineage>
        <taxon>Eukaryota</taxon>
        <taxon>Fungi</taxon>
        <taxon>Dikarya</taxon>
        <taxon>Ascomycota</taxon>
        <taxon>Pezizomycotina</taxon>
        <taxon>Dothideomycetes</taxon>
        <taxon>Pleosporomycetidae</taxon>
        <taxon>Pleosporales</taxon>
        <taxon>Pleosporales incertae sedis</taxon>
        <taxon>Lojkania</taxon>
    </lineage>
</organism>
<evidence type="ECO:0000313" key="1">
    <source>
        <dbReference type="EMBL" id="KAF2257549.1"/>
    </source>
</evidence>
<dbReference type="SMART" id="SM00028">
    <property type="entry name" value="TPR"/>
    <property type="match status" value="4"/>
</dbReference>
<comment type="caution">
    <text evidence="1">The sequence shown here is derived from an EMBL/GenBank/DDBJ whole genome shotgun (WGS) entry which is preliminary data.</text>
</comment>
<dbReference type="SUPFAM" id="SSF48452">
    <property type="entry name" value="TPR-like"/>
    <property type="match status" value="2"/>
</dbReference>
<accession>A0A9P4N0E1</accession>
<dbReference type="EMBL" id="ML986943">
    <property type="protein sequence ID" value="KAF2257549.1"/>
    <property type="molecule type" value="Genomic_DNA"/>
</dbReference>
<dbReference type="PANTHER" id="PTHR46082">
    <property type="entry name" value="ATP/GTP-BINDING PROTEIN-RELATED"/>
    <property type="match status" value="1"/>
</dbReference>
<protein>
    <submittedName>
        <fullName evidence="1">TPR-like protein</fullName>
    </submittedName>
</protein>
<dbReference type="Proteomes" id="UP000800093">
    <property type="component" value="Unassembled WGS sequence"/>
</dbReference>
<proteinExistence type="predicted"/>
<dbReference type="InterPro" id="IPR019734">
    <property type="entry name" value="TPR_rpt"/>
</dbReference>
<dbReference type="OrthoDB" id="626167at2759"/>
<keyword evidence="2" id="KW-1185">Reference proteome</keyword>
<dbReference type="InterPro" id="IPR053137">
    <property type="entry name" value="NLR-like"/>
</dbReference>
<reference evidence="2" key="1">
    <citation type="journal article" date="2020" name="Stud. Mycol.">
        <title>101 Dothideomycetes genomes: A test case for predicting lifestyles and emergence of pathogens.</title>
        <authorList>
            <person name="Haridas S."/>
            <person name="Albert R."/>
            <person name="Binder M."/>
            <person name="Bloem J."/>
            <person name="LaButti K."/>
            <person name="Salamov A."/>
            <person name="Andreopoulos B."/>
            <person name="Baker S."/>
            <person name="Barry K."/>
            <person name="Bills G."/>
            <person name="Bluhm B."/>
            <person name="Cannon C."/>
            <person name="Castanera R."/>
            <person name="Culley D."/>
            <person name="Daum C."/>
            <person name="Ezra D."/>
            <person name="Gonzalez J."/>
            <person name="Henrissat B."/>
            <person name="Kuo A."/>
            <person name="Liang C."/>
            <person name="Lipzen A."/>
            <person name="Lutzoni F."/>
            <person name="Magnuson J."/>
            <person name="Mondo S."/>
            <person name="Nolan M."/>
            <person name="Ohm R."/>
            <person name="Pangilinan J."/>
            <person name="Park H.-J."/>
            <person name="Ramirez L."/>
            <person name="Alfaro M."/>
            <person name="Sun H."/>
            <person name="Tritt A."/>
            <person name="Yoshinaga Y."/>
            <person name="Zwiers L.-H."/>
            <person name="Turgeon B."/>
            <person name="Goodwin S."/>
            <person name="Spatafora J."/>
            <person name="Crous P."/>
            <person name="Grigoriev I."/>
        </authorList>
    </citation>
    <scope>NUCLEOTIDE SEQUENCE [LARGE SCALE GENOMIC DNA]</scope>
    <source>
        <strain evidence="2">CBS 304.66</strain>
    </source>
</reference>
<dbReference type="Gene3D" id="3.40.50.300">
    <property type="entry name" value="P-loop containing nucleotide triphosphate hydrolases"/>
    <property type="match status" value="1"/>
</dbReference>
<dbReference type="SUPFAM" id="SSF52540">
    <property type="entry name" value="P-loop containing nucleoside triphosphate hydrolases"/>
    <property type="match status" value="1"/>
</dbReference>
<dbReference type="Gene3D" id="1.25.40.10">
    <property type="entry name" value="Tetratricopeptide repeat domain"/>
    <property type="match status" value="2"/>
</dbReference>
<evidence type="ECO:0000313" key="2">
    <source>
        <dbReference type="Proteomes" id="UP000800093"/>
    </source>
</evidence>
<name>A0A9P4N0E1_9PLEO</name>
<sequence>MVEPLTVVGSLAACLQLAKWGIQFIELLTDHHEHARFFSSDTISHLSEDINGFLLIARSINPKSCKVATAAILESYINRCTSIATRIQITLSPLVIGNDDSTRVKFRKIASFRKKTKNIARLLSELERCKAGLHLYLSSLPYQGTDLQDTTQINLPLPCQSPTLKGIILDLPPKLDFIGREPLISLVLQCLSSQSLGRKGALVGLGGIGKSQTALECAHRIRELSPNTSVFWIRASNHTTFMQGFTHISQHIFLSREGDPGIVDIKEILAWLNSSACGPWLMIVDDIDLATFGDREVLDQFLLDNKFGSILFTTRNKQSALALVGRRSTFFMAPMAIPEARQLLNSELDSNTPSRGDSMPLLTHLNCLPLAISQAAAYMRMKSMSPTAYLELLNETENGALPLLGEPGAADLGLSRSSLISSFVSIDAIKSQSLVAGSILFTMACIEPSRMPRSLFADGKTLIQLCDAFGLLKAYSLITSNEANYIFSMHSLIHSSIRSYLKSNNIFQTHVIETFRLLAGKFPKPTEQYLKLSECDLYLPHALAVWKLTAESENGSLIYSIGYHIAEQFASRISRFLRIKGRYNESKKFAERAHEWAQKEYGLLSARSLMCRSNIAIIDHYLGNYKASAKAIDDILLTQVGLLEAKDPAVVSTLSRKAESLRAQDKHEEAENYYRQAVLISESIHGPDHLKTLDAKHGLALCLLGQTKYAQALTLLHLVLDAMQDVLGSDNPKTLSVLSNIGCTLQLQQRWPEACAITQRVLAGREAQLGARHPHTLQCKANLAELYIQHNDLEGAERLTREALHGHQETQGKDHPLSLHILNNLALVLHKRGRLEEAERMFARAVSARERVLGDEHHDTMASLSTHCKVLRDMGRFGEASGVGRRVLSHRRRLLGEGHPDTIAIQSLVEELESGGVRFLARERRVDSDETVVGDGSYELR</sequence>
<dbReference type="AlphaFoldDB" id="A0A9P4N0E1"/>
<dbReference type="InterPro" id="IPR027417">
    <property type="entry name" value="P-loop_NTPase"/>
</dbReference>